<dbReference type="AlphaFoldDB" id="A0A9Q0H5L5"/>
<comment type="similarity">
    <text evidence="1">Belongs to the LOR family.</text>
</comment>
<dbReference type="PANTHER" id="PTHR31087:SF3">
    <property type="entry name" value="PROTEIN LURP-ONE-RELATED 6"/>
    <property type="match status" value="1"/>
</dbReference>
<proteinExistence type="inferred from homology"/>
<dbReference type="PANTHER" id="PTHR31087">
    <property type="match status" value="1"/>
</dbReference>
<comment type="caution">
    <text evidence="2">The sequence shown here is derived from an EMBL/GenBank/DDBJ whole genome shotgun (WGS) entry which is preliminary data.</text>
</comment>
<gene>
    <name evidence="2" type="ORF">NE237_025143</name>
</gene>
<dbReference type="InterPro" id="IPR038595">
    <property type="entry name" value="LOR_sf"/>
</dbReference>
<evidence type="ECO:0000313" key="3">
    <source>
        <dbReference type="Proteomes" id="UP001141806"/>
    </source>
</evidence>
<evidence type="ECO:0000256" key="1">
    <source>
        <dbReference type="ARBA" id="ARBA00005437"/>
    </source>
</evidence>
<name>A0A9Q0H5L5_9MAGN</name>
<sequence>MATSAIIKPIVSKLYCSASQIVLIVRRRPHVVSGGGLVITDCSQKTIFRVDDCGTLGTKGQLILRDAEGEHVLLIRRKEGMFQALSIHRQWKGYMVDYEGAEKLVFSLKEPHLCVVKNNSIKVNIGSKRCSINKDWDFEVRGSFPDKACTIIDSAGNTVAQVGVRKEQQLMVVSKDLYQVVVQPGFDQAFVFGVIAVLDNIYDESTCC</sequence>
<dbReference type="InterPro" id="IPR025659">
    <property type="entry name" value="Tubby-like_C"/>
</dbReference>
<evidence type="ECO:0008006" key="4">
    <source>
        <dbReference type="Google" id="ProtNLM"/>
    </source>
</evidence>
<dbReference type="EMBL" id="JAMYWD010000010">
    <property type="protein sequence ID" value="KAJ4958032.1"/>
    <property type="molecule type" value="Genomic_DNA"/>
</dbReference>
<keyword evidence="3" id="KW-1185">Reference proteome</keyword>
<protein>
    <recommendedName>
        <fullName evidence="4">Protein LURP-one-related 6</fullName>
    </recommendedName>
</protein>
<organism evidence="2 3">
    <name type="scientific">Protea cynaroides</name>
    <dbReference type="NCBI Taxonomy" id="273540"/>
    <lineage>
        <taxon>Eukaryota</taxon>
        <taxon>Viridiplantae</taxon>
        <taxon>Streptophyta</taxon>
        <taxon>Embryophyta</taxon>
        <taxon>Tracheophyta</taxon>
        <taxon>Spermatophyta</taxon>
        <taxon>Magnoliopsida</taxon>
        <taxon>Proteales</taxon>
        <taxon>Proteaceae</taxon>
        <taxon>Protea</taxon>
    </lineage>
</organism>
<accession>A0A9Q0H5L5</accession>
<dbReference type="InterPro" id="IPR007612">
    <property type="entry name" value="LOR"/>
</dbReference>
<evidence type="ECO:0000313" key="2">
    <source>
        <dbReference type="EMBL" id="KAJ4958032.1"/>
    </source>
</evidence>
<dbReference type="SUPFAM" id="SSF54518">
    <property type="entry name" value="Tubby C-terminal domain-like"/>
    <property type="match status" value="1"/>
</dbReference>
<dbReference type="Pfam" id="PF04525">
    <property type="entry name" value="LOR"/>
    <property type="match status" value="1"/>
</dbReference>
<dbReference type="OrthoDB" id="1916253at2759"/>
<dbReference type="Gene3D" id="2.40.160.200">
    <property type="entry name" value="LURP1-related"/>
    <property type="match status" value="1"/>
</dbReference>
<reference evidence="2" key="1">
    <citation type="journal article" date="2023" name="Plant J.">
        <title>The genome of the king protea, Protea cynaroides.</title>
        <authorList>
            <person name="Chang J."/>
            <person name="Duong T.A."/>
            <person name="Schoeman C."/>
            <person name="Ma X."/>
            <person name="Roodt D."/>
            <person name="Barker N."/>
            <person name="Li Z."/>
            <person name="Van de Peer Y."/>
            <person name="Mizrachi E."/>
        </authorList>
    </citation>
    <scope>NUCLEOTIDE SEQUENCE</scope>
    <source>
        <tissue evidence="2">Young leaves</tissue>
    </source>
</reference>
<dbReference type="Proteomes" id="UP001141806">
    <property type="component" value="Unassembled WGS sequence"/>
</dbReference>